<keyword evidence="3" id="KW-1185">Reference proteome</keyword>
<name>W5S5K8_9VIRU</name>
<feature type="compositionally biased region" description="Basic residues" evidence="1">
    <location>
        <begin position="1"/>
        <end position="17"/>
    </location>
</feature>
<dbReference type="RefSeq" id="YP_009001346.1">
    <property type="nucleotide sequence ID" value="NC_023423.1"/>
</dbReference>
<organism evidence="2 3">
    <name type="scientific">Pithovirus sibericum</name>
    <dbReference type="NCBI Taxonomy" id="1450746"/>
    <lineage>
        <taxon>Viruses</taxon>
        <taxon>Pithoviruses</taxon>
        <taxon>Orthopithovirinae</taxon>
        <taxon>Alphapithovirus</taxon>
        <taxon>Alphapithovirus sibericum</taxon>
    </lineage>
</organism>
<dbReference type="Proteomes" id="UP000202176">
    <property type="component" value="Segment"/>
</dbReference>
<proteinExistence type="predicted"/>
<dbReference type="EMBL" id="KF740664">
    <property type="protein sequence ID" value="AHH02011.1"/>
    <property type="molecule type" value="Genomic_DNA"/>
</dbReference>
<evidence type="ECO:0000256" key="1">
    <source>
        <dbReference type="SAM" id="MobiDB-lite"/>
    </source>
</evidence>
<evidence type="ECO:0008006" key="4">
    <source>
        <dbReference type="Google" id="ProtNLM"/>
    </source>
</evidence>
<protein>
    <recommendedName>
        <fullName evidence="4">Holliday junction resolvase</fullName>
    </recommendedName>
</protein>
<gene>
    <name evidence="2" type="ORF">pv_445</name>
</gene>
<feature type="region of interest" description="Disordered" evidence="1">
    <location>
        <begin position="1"/>
        <end position="21"/>
    </location>
</feature>
<dbReference type="KEGG" id="vg:18266472"/>
<evidence type="ECO:0000313" key="3">
    <source>
        <dbReference type="Proteomes" id="UP000202176"/>
    </source>
</evidence>
<dbReference type="GeneID" id="18266472"/>
<reference evidence="2 3" key="1">
    <citation type="journal article" date="2014" name="Proc. Natl. Acad. Sci. U.S.A.">
        <title>Thirty-thousand-year-old distant relative of giant icosahedral DNA viruses with a pandoravirus morphology.</title>
        <authorList>
            <person name="Legendre M."/>
            <person name="Bartoli J."/>
            <person name="Shmakova L."/>
            <person name="Jeudy S."/>
            <person name="Labadie K."/>
            <person name="Adrait A."/>
            <person name="Lescot M."/>
            <person name="Poirot O."/>
            <person name="Bertaux L."/>
            <person name="Bruley C."/>
            <person name="Coute Y."/>
            <person name="Rivkina E."/>
            <person name="Abergel C."/>
            <person name="Claverie J.M."/>
        </authorList>
    </citation>
    <scope>NUCLEOTIDE SEQUENCE [LARGE SCALE GENOMIC DNA]</scope>
    <source>
        <strain evidence="2">P1084-T</strain>
    </source>
</reference>
<evidence type="ECO:0000313" key="2">
    <source>
        <dbReference type="EMBL" id="AHH02011.1"/>
    </source>
</evidence>
<accession>W5S5K8</accession>
<sequence>MYGKGRKIQAARKKKAEKNKTEDEAQFPMLVFYNPHSIPLTQRDWSKEPYLQICTFDPAKKNLGIRVERRYENKVETMILERVDLTRYEEIFVALTEILNMNFELFSKSHIIGIEIQLYFNPIVARVQQHILTYFLMRMKNLPHLPLIMDVNSKLKGNILGAPKGCDLKKWAPEKAIEIFQQRGDQLGLHLLLSEKKRDDRADVTLMAEAIVKYLGIEETSNSQRNIM</sequence>